<accession>A0A0M4DKK7</accession>
<evidence type="ECO:0000313" key="2">
    <source>
        <dbReference type="Proteomes" id="UP000057158"/>
    </source>
</evidence>
<proteinExistence type="predicted"/>
<gene>
    <name evidence="1" type="ORF">DSOUD_3368</name>
</gene>
<dbReference type="EMBL" id="CP010802">
    <property type="protein sequence ID" value="ALC18087.1"/>
    <property type="molecule type" value="Genomic_DNA"/>
</dbReference>
<evidence type="ECO:0000313" key="1">
    <source>
        <dbReference type="EMBL" id="ALC18087.1"/>
    </source>
</evidence>
<protein>
    <submittedName>
        <fullName evidence="1">Uncharacterized protein</fullName>
    </submittedName>
</protein>
<dbReference type="OrthoDB" id="8527335at2"/>
<dbReference type="STRING" id="1603606.DSOUD_3368"/>
<dbReference type="PATRIC" id="fig|1603606.3.peg.3626"/>
<dbReference type="KEGG" id="des:DSOUD_3368"/>
<dbReference type="Proteomes" id="UP000057158">
    <property type="component" value="Chromosome"/>
</dbReference>
<dbReference type="AlphaFoldDB" id="A0A0M4DKK7"/>
<name>A0A0M4DKK7_9BACT</name>
<dbReference type="RefSeq" id="WP_053552037.1">
    <property type="nucleotide sequence ID" value="NZ_CP010802.1"/>
</dbReference>
<keyword evidence="2" id="KW-1185">Reference proteome</keyword>
<organism evidence="1 2">
    <name type="scientific">Desulfuromonas soudanensis</name>
    <dbReference type="NCBI Taxonomy" id="1603606"/>
    <lineage>
        <taxon>Bacteria</taxon>
        <taxon>Pseudomonadati</taxon>
        <taxon>Thermodesulfobacteriota</taxon>
        <taxon>Desulfuromonadia</taxon>
        <taxon>Desulfuromonadales</taxon>
        <taxon>Desulfuromonadaceae</taxon>
        <taxon>Desulfuromonas</taxon>
    </lineage>
</organism>
<sequence>MTKHRKFIALTLFLAAALGLLLGYGRSQVSARLAGELPPLQALVRTLQLTDLSLWTEARYTRHPSQADRFTPFQDFPAALEHFPAGSIIAPVLTLHPQP</sequence>
<reference evidence="1 2" key="1">
    <citation type="submission" date="2015-07" db="EMBL/GenBank/DDBJ databases">
        <title>Isolation and Genomic Characterization of a Novel Halophilic Metal-Reducing Deltaproteobacterium from the Deep Subsurface.</title>
        <authorList>
            <person name="Badalamenti J.P."/>
            <person name="Summers Z.M."/>
            <person name="Gralnick J.A."/>
            <person name="Bond D.R."/>
        </authorList>
    </citation>
    <scope>NUCLEOTIDE SEQUENCE [LARGE SCALE GENOMIC DNA]</scope>
    <source>
        <strain evidence="1 2">WTL</strain>
    </source>
</reference>